<feature type="transmembrane region" description="Helical" evidence="7">
    <location>
        <begin position="929"/>
        <end position="951"/>
    </location>
</feature>
<dbReference type="CDD" id="cd17313">
    <property type="entry name" value="MFS_SLC45_SUC"/>
    <property type="match status" value="1"/>
</dbReference>
<reference evidence="8 9" key="1">
    <citation type="journal article" date="2018" name="BMC Genomics">
        <title>The genome of Naegleria lovaniensis, the basis for a comparative approach to unravel pathogenicity factors of the human pathogenic amoeba N. fowleri.</title>
        <authorList>
            <person name="Liechti N."/>
            <person name="Schurch N."/>
            <person name="Bruggmann R."/>
            <person name="Wittwer M."/>
        </authorList>
    </citation>
    <scope>NUCLEOTIDE SEQUENCE [LARGE SCALE GENOMIC DNA]</scope>
    <source>
        <strain evidence="8 9">ATCC 30569</strain>
    </source>
</reference>
<feature type="compositionally biased region" description="Polar residues" evidence="6">
    <location>
        <begin position="61"/>
        <end position="71"/>
    </location>
</feature>
<evidence type="ECO:0000256" key="2">
    <source>
        <dbReference type="ARBA" id="ARBA00022448"/>
    </source>
</evidence>
<feature type="region of interest" description="Disordered" evidence="6">
    <location>
        <begin position="679"/>
        <end position="701"/>
    </location>
</feature>
<feature type="compositionally biased region" description="Polar residues" evidence="6">
    <location>
        <begin position="1"/>
        <end position="48"/>
    </location>
</feature>
<keyword evidence="2" id="KW-0813">Transport</keyword>
<feature type="region of interest" description="Disordered" evidence="6">
    <location>
        <begin position="596"/>
        <end position="649"/>
    </location>
</feature>
<dbReference type="EMBL" id="PYSW02000048">
    <property type="protein sequence ID" value="KAG2374048.1"/>
    <property type="molecule type" value="Genomic_DNA"/>
</dbReference>
<evidence type="ECO:0000256" key="1">
    <source>
        <dbReference type="ARBA" id="ARBA00004141"/>
    </source>
</evidence>
<sequence>MSSEPSTHSTNQESSTQGSKPANASSPRSFATSKQTTSTLQNEILTPTQVPPNPPQLHLNHYNNQQGNSPNAFFERFHQQQQPRALEKNAQNSQHNQLLSEEKFQFSKFGSSSEAQEKAPPDSVKAIDTLSSSSFIETPLQEYHHPLSAPTSSSSNNNSSTRVKSPNLENFTNQEVFSKRSHLAQYHHAKIQKVPSEEPLILDSTLFLQSRLTDTTKSGAKSLKDFSRTSKRFSHSLGKTKFDSYFDFRPFSRHSRKKGHHEQSHKNRLNQRSSSETQNLVEFSNSEKVSSAQPEELESTNQNNNENMANALTPPKKASKFRVFLATACFSGLQFGWALQIALLTPFILELGLSKTLITLVWLCGPVTGLIVQPIVGVLSDKCKSPLGKRRPFLIVGTIMVALSLLLIPNSLDLGHWMGDTTTDHTVAIVLAIIGFWILDVSNNTLQGPTRALVADMASHKNQAFGNATLTFWSGLGNILGYLAGFVKWSSYITAFKTEACSEGCQNLKICFLISIGFLLLTFVVTLFAAREESTWKKKSSATINSAKNSAEDVNMTMEGGVLDYSTSLRDHEEEEETKIDFLETDHLLMKQDRSINSVSGDGEEKPASSSIVTRQVLSSMSSGQTNFRKSQSEPIQLGVTSSPTTNLMENSRELSNRQGNEYYQSSSLKRHFNDEIDQEEMNPSQQEPQSFSQEGSNSQSPQTILVDATPILEHNLIKEKQEHTIFPPDARNVSLSGMKSARQLAQYLRAALHLPKAMWRVCLVNFFSWFGWFCFLVYITTWVGENVFHGNSDESSPAYALYVKGVQYGSFGLAGFAGSSIIFSLILPSLTHKLGFKWTFFIGQLSLALCLGSTLFVTNKILALLVITAFGFPWAVNGTIPFAIVATIAKKHEKGTYMGLLNIFIVVPQLVMSSVGPLISYISHGNVAWTLMVGAISVLVSSGLIYFLIIPKKIERRRKKGGMGFGGGGGGH</sequence>
<evidence type="ECO:0000256" key="6">
    <source>
        <dbReference type="SAM" id="MobiDB-lite"/>
    </source>
</evidence>
<keyword evidence="3 7" id="KW-0812">Transmembrane</keyword>
<evidence type="ECO:0000313" key="8">
    <source>
        <dbReference type="EMBL" id="KAG2374048.1"/>
    </source>
</evidence>
<comment type="caution">
    <text evidence="8">The sequence shown here is derived from an EMBL/GenBank/DDBJ whole genome shotgun (WGS) entry which is preliminary data.</text>
</comment>
<dbReference type="InterPro" id="IPR011701">
    <property type="entry name" value="MFS"/>
</dbReference>
<evidence type="ECO:0000256" key="7">
    <source>
        <dbReference type="SAM" id="Phobius"/>
    </source>
</evidence>
<accession>A0AA88GF52</accession>
<feature type="region of interest" description="Disordered" evidence="6">
    <location>
        <begin position="145"/>
        <end position="168"/>
    </location>
</feature>
<feature type="compositionally biased region" description="Polar residues" evidence="6">
    <location>
        <begin position="270"/>
        <end position="293"/>
    </location>
</feature>
<keyword evidence="9" id="KW-1185">Reference proteome</keyword>
<feature type="transmembrane region" description="Helical" evidence="7">
    <location>
        <begin position="424"/>
        <end position="443"/>
    </location>
</feature>
<dbReference type="Proteomes" id="UP000816034">
    <property type="component" value="Unassembled WGS sequence"/>
</dbReference>
<dbReference type="Gene3D" id="1.20.1250.20">
    <property type="entry name" value="MFS general substrate transporter like domains"/>
    <property type="match status" value="2"/>
</dbReference>
<dbReference type="GO" id="GO:0008506">
    <property type="term" value="F:sucrose:proton symporter activity"/>
    <property type="evidence" value="ECO:0007669"/>
    <property type="project" value="TreeGrafter"/>
</dbReference>
<feature type="compositionally biased region" description="Polar residues" evidence="6">
    <location>
        <begin position="608"/>
        <end position="649"/>
    </location>
</feature>
<feature type="compositionally biased region" description="Polar residues" evidence="6">
    <location>
        <begin position="79"/>
        <end position="95"/>
    </location>
</feature>
<dbReference type="InterPro" id="IPR036259">
    <property type="entry name" value="MFS_trans_sf"/>
</dbReference>
<evidence type="ECO:0000256" key="5">
    <source>
        <dbReference type="ARBA" id="ARBA00023136"/>
    </source>
</evidence>
<feature type="transmembrane region" description="Helical" evidence="7">
    <location>
        <begin position="464"/>
        <end position="487"/>
    </location>
</feature>
<evidence type="ECO:0000256" key="4">
    <source>
        <dbReference type="ARBA" id="ARBA00022989"/>
    </source>
</evidence>
<organism evidence="8 9">
    <name type="scientific">Naegleria lovaniensis</name>
    <name type="common">Amoeba</name>
    <dbReference type="NCBI Taxonomy" id="51637"/>
    <lineage>
        <taxon>Eukaryota</taxon>
        <taxon>Discoba</taxon>
        <taxon>Heterolobosea</taxon>
        <taxon>Tetramitia</taxon>
        <taxon>Eutetramitia</taxon>
        <taxon>Vahlkampfiidae</taxon>
        <taxon>Naegleria</taxon>
    </lineage>
</organism>
<feature type="transmembrane region" description="Helical" evidence="7">
    <location>
        <begin position="360"/>
        <end position="380"/>
    </location>
</feature>
<feature type="transmembrane region" description="Helical" evidence="7">
    <location>
        <begin position="392"/>
        <end position="412"/>
    </location>
</feature>
<protein>
    <recommendedName>
        <fullName evidence="10">Sucrose transporter</fullName>
    </recommendedName>
</protein>
<feature type="compositionally biased region" description="Low complexity" evidence="6">
    <location>
        <begin position="299"/>
        <end position="310"/>
    </location>
</feature>
<feature type="transmembrane region" description="Helical" evidence="7">
    <location>
        <begin position="507"/>
        <end position="530"/>
    </location>
</feature>
<proteinExistence type="predicted"/>
<dbReference type="Pfam" id="PF07690">
    <property type="entry name" value="MFS_1"/>
    <property type="match status" value="2"/>
</dbReference>
<evidence type="ECO:0000313" key="9">
    <source>
        <dbReference type="Proteomes" id="UP000816034"/>
    </source>
</evidence>
<dbReference type="GeneID" id="68103581"/>
<evidence type="ECO:0008006" key="10">
    <source>
        <dbReference type="Google" id="ProtNLM"/>
    </source>
</evidence>
<feature type="transmembrane region" description="Helical" evidence="7">
    <location>
        <begin position="323"/>
        <end position="348"/>
    </location>
</feature>
<dbReference type="PANTHER" id="PTHR19432">
    <property type="entry name" value="SUGAR TRANSPORTER"/>
    <property type="match status" value="1"/>
</dbReference>
<feature type="compositionally biased region" description="Low complexity" evidence="6">
    <location>
        <begin position="684"/>
        <end position="697"/>
    </location>
</feature>
<dbReference type="RefSeq" id="XP_044543222.1">
    <property type="nucleotide sequence ID" value="XM_044686748.1"/>
</dbReference>
<keyword evidence="5 7" id="KW-0472">Membrane</keyword>
<name>A0AA88GF52_NAELO</name>
<evidence type="ECO:0000256" key="3">
    <source>
        <dbReference type="ARBA" id="ARBA00022692"/>
    </source>
</evidence>
<comment type="subcellular location">
    <subcellularLocation>
        <location evidence="1">Membrane</location>
        <topology evidence="1">Multi-pass membrane protein</topology>
    </subcellularLocation>
</comment>
<gene>
    <name evidence="8" type="ORF">C9374_011127</name>
</gene>
<feature type="transmembrane region" description="Helical" evidence="7">
    <location>
        <begin position="901"/>
        <end position="923"/>
    </location>
</feature>
<feature type="region of interest" description="Disordered" evidence="6">
    <location>
        <begin position="1"/>
        <end position="95"/>
    </location>
</feature>
<feature type="transmembrane region" description="Helical" evidence="7">
    <location>
        <begin position="864"/>
        <end position="889"/>
    </location>
</feature>
<keyword evidence="4 7" id="KW-1133">Transmembrane helix</keyword>
<dbReference type="AlphaFoldDB" id="A0AA88GF52"/>
<dbReference type="SUPFAM" id="SSF103473">
    <property type="entry name" value="MFS general substrate transporter"/>
    <property type="match status" value="1"/>
</dbReference>
<feature type="transmembrane region" description="Helical" evidence="7">
    <location>
        <begin position="800"/>
        <end position="827"/>
    </location>
</feature>
<dbReference type="PANTHER" id="PTHR19432:SF35">
    <property type="entry name" value="SOLUTE CARRIER FAMILY 45 MEMBER 3 ISOFORM X1"/>
    <property type="match status" value="1"/>
</dbReference>
<feature type="transmembrane region" description="Helical" evidence="7">
    <location>
        <begin position="758"/>
        <end position="780"/>
    </location>
</feature>
<dbReference type="GO" id="GO:0016020">
    <property type="term" value="C:membrane"/>
    <property type="evidence" value="ECO:0007669"/>
    <property type="project" value="UniProtKB-SubCell"/>
</dbReference>
<feature type="region of interest" description="Disordered" evidence="6">
    <location>
        <begin position="254"/>
        <end position="312"/>
    </location>
</feature>
<feature type="transmembrane region" description="Helical" evidence="7">
    <location>
        <begin position="839"/>
        <end position="858"/>
    </location>
</feature>